<accession>A0A343VRS6</accession>
<evidence type="ECO:0000313" key="1">
    <source>
        <dbReference type="EMBL" id="AVN58600.1"/>
    </source>
</evidence>
<name>A0A343VRS6_9MYCO</name>
<dbReference type="EMBL" id="MF600313">
    <property type="protein sequence ID" value="AVN58600.1"/>
    <property type="molecule type" value="Genomic_DNA"/>
</dbReference>
<geneLocation type="plasmid" evidence="1">
    <name>pCBMA213_1</name>
</geneLocation>
<sequence length="97" mass="11300">MSDWVEHLGPPRRILVSDNNGYDAMWLNCLTDLELHRVLFGHSSRRIGDFYAGTRGKWSQQSAWKRLRRTPHTHHPLDDARGNVEALQNVLRNNNLL</sequence>
<reference evidence="1" key="1">
    <citation type="journal article" date="2018" name="Front. Microbiol.">
        <title>Beyond the Limits: tRNA Array Units in Mycobacterium Genomes.</title>
        <authorList>
            <person name="Morgado S.M."/>
            <person name="Vicente A.C."/>
        </authorList>
    </citation>
    <scope>NUCLEOTIDE SEQUENCE</scope>
    <source>
        <strain evidence="1">CBMA 213</strain>
        <plasmid evidence="1">pCBMA213_1</plasmid>
    </source>
</reference>
<dbReference type="AlphaFoldDB" id="A0A343VRS6"/>
<keyword evidence="1" id="KW-0614">Plasmid</keyword>
<gene>
    <name evidence="1" type="ORF">B5P44_p00313</name>
</gene>
<organism evidence="1">
    <name type="scientific">Mycolicibacterium sp. CBMA 213</name>
    <dbReference type="NCBI Taxonomy" id="1968788"/>
    <lineage>
        <taxon>Bacteria</taxon>
        <taxon>Bacillati</taxon>
        <taxon>Actinomycetota</taxon>
        <taxon>Actinomycetes</taxon>
        <taxon>Mycobacteriales</taxon>
        <taxon>Mycobacteriaceae</taxon>
        <taxon>Mycolicibacterium</taxon>
    </lineage>
</organism>
<protein>
    <submittedName>
        <fullName evidence="1">Uncharacterized protein</fullName>
    </submittedName>
</protein>
<proteinExistence type="predicted"/>
<dbReference type="RefSeq" id="WP_155922027.1">
    <property type="nucleotide sequence ID" value="NZ_MF600313.1"/>
</dbReference>